<protein>
    <submittedName>
        <fullName evidence="8">MFS general substrate transporter</fullName>
    </submittedName>
</protein>
<feature type="transmembrane region" description="Helical" evidence="7">
    <location>
        <begin position="176"/>
        <end position="196"/>
    </location>
</feature>
<dbReference type="InterPro" id="IPR036259">
    <property type="entry name" value="MFS_trans_sf"/>
</dbReference>
<keyword evidence="4 7" id="KW-0812">Transmembrane</keyword>
<keyword evidence="5 7" id="KW-1133">Transmembrane helix</keyword>
<evidence type="ECO:0000256" key="5">
    <source>
        <dbReference type="ARBA" id="ARBA00022989"/>
    </source>
</evidence>
<keyword evidence="6 7" id="KW-0472">Membrane</keyword>
<evidence type="ECO:0000256" key="7">
    <source>
        <dbReference type="SAM" id="Phobius"/>
    </source>
</evidence>
<evidence type="ECO:0000256" key="3">
    <source>
        <dbReference type="ARBA" id="ARBA00022448"/>
    </source>
</evidence>
<reference evidence="8" key="1">
    <citation type="journal article" date="2020" name="Stud. Mycol.">
        <title>101 Dothideomycetes genomes: a test case for predicting lifestyles and emergence of pathogens.</title>
        <authorList>
            <person name="Haridas S."/>
            <person name="Albert R."/>
            <person name="Binder M."/>
            <person name="Bloem J."/>
            <person name="Labutti K."/>
            <person name="Salamov A."/>
            <person name="Andreopoulos B."/>
            <person name="Baker S."/>
            <person name="Barry K."/>
            <person name="Bills G."/>
            <person name="Bluhm B."/>
            <person name="Cannon C."/>
            <person name="Castanera R."/>
            <person name="Culley D."/>
            <person name="Daum C."/>
            <person name="Ezra D."/>
            <person name="Gonzalez J."/>
            <person name="Henrissat B."/>
            <person name="Kuo A."/>
            <person name="Liang C."/>
            <person name="Lipzen A."/>
            <person name="Lutzoni F."/>
            <person name="Magnuson J."/>
            <person name="Mondo S."/>
            <person name="Nolan M."/>
            <person name="Ohm R."/>
            <person name="Pangilinan J."/>
            <person name="Park H.-J."/>
            <person name="Ramirez L."/>
            <person name="Alfaro M."/>
            <person name="Sun H."/>
            <person name="Tritt A."/>
            <person name="Yoshinaga Y."/>
            <person name="Zwiers L.-H."/>
            <person name="Turgeon B."/>
            <person name="Goodwin S."/>
            <person name="Spatafora J."/>
            <person name="Crous P."/>
            <person name="Grigoriev I."/>
        </authorList>
    </citation>
    <scope>NUCLEOTIDE SEQUENCE</scope>
    <source>
        <strain evidence="8">CBS 113979</strain>
    </source>
</reference>
<dbReference type="AlphaFoldDB" id="A0A6G1GIS3"/>
<dbReference type="Proteomes" id="UP000800041">
    <property type="component" value="Unassembled WGS sequence"/>
</dbReference>
<feature type="transmembrane region" description="Helical" evidence="7">
    <location>
        <begin position="29"/>
        <end position="50"/>
    </location>
</feature>
<feature type="transmembrane region" description="Helical" evidence="7">
    <location>
        <begin position="103"/>
        <end position="124"/>
    </location>
</feature>
<sequence length="383" mass="40663">MALTGLVWGLGCILGPLIGGGFSDSSATWRWAFYINLLLFAVCSPVYLFVLESIQPDAATPFAQKLRRLDWVGVVLNAGIYVTFVMVFTFGGATWAWNSGRTISLFVVFGVVLLAFCVQQGLALFTTTTRRLFPVDFLRSRTQLLLYISTSATATCLFVPIYYIPLYFSFVHGDSGIMAAVRLLPFICLNIAANMVSGALMPKYGFYVPWYLAGSILSLIGGSLMYALIDTNTSKGTIYGLSILVAVGAGFAQQAAYSVSPAKVSHPSRVPDAIGFINVAQIGGIVISLTITSTVFQNVGFSHLQTALAGTGLPDHEIRAALAGAKSAALEGLSPELKRRVTEGIVAAIGDGWILLVAAGAVGVVAAAGMRWERLFMEVAAGG</sequence>
<dbReference type="GO" id="GO:0022857">
    <property type="term" value="F:transmembrane transporter activity"/>
    <property type="evidence" value="ECO:0007669"/>
    <property type="project" value="InterPro"/>
</dbReference>
<gene>
    <name evidence="8" type="ORF">K402DRAFT_399195</name>
</gene>
<feature type="transmembrane region" description="Helical" evidence="7">
    <location>
        <begin position="273"/>
        <end position="296"/>
    </location>
</feature>
<feature type="transmembrane region" description="Helical" evidence="7">
    <location>
        <begin position="71"/>
        <end position="97"/>
    </location>
</feature>
<name>A0A6G1GIS3_9PEZI</name>
<dbReference type="Pfam" id="PF07690">
    <property type="entry name" value="MFS_1"/>
    <property type="match status" value="1"/>
</dbReference>
<dbReference type="Gene3D" id="1.20.1250.20">
    <property type="entry name" value="MFS general substrate transporter like domains"/>
    <property type="match status" value="2"/>
</dbReference>
<dbReference type="EMBL" id="ML977225">
    <property type="protein sequence ID" value="KAF1980730.1"/>
    <property type="molecule type" value="Genomic_DNA"/>
</dbReference>
<keyword evidence="9" id="KW-1185">Reference proteome</keyword>
<feature type="transmembrane region" description="Helical" evidence="7">
    <location>
        <begin position="345"/>
        <end position="368"/>
    </location>
</feature>
<evidence type="ECO:0000256" key="1">
    <source>
        <dbReference type="ARBA" id="ARBA00004141"/>
    </source>
</evidence>
<dbReference type="PANTHER" id="PTHR23501:SF12">
    <property type="entry name" value="MAJOR FACILITATOR SUPERFAMILY (MFS) PROFILE DOMAIN-CONTAINING PROTEIN-RELATED"/>
    <property type="match status" value="1"/>
</dbReference>
<dbReference type="PANTHER" id="PTHR23501">
    <property type="entry name" value="MAJOR FACILITATOR SUPERFAMILY"/>
    <property type="match status" value="1"/>
</dbReference>
<dbReference type="GO" id="GO:0005886">
    <property type="term" value="C:plasma membrane"/>
    <property type="evidence" value="ECO:0007669"/>
    <property type="project" value="TreeGrafter"/>
</dbReference>
<comment type="subcellular location">
    <subcellularLocation>
        <location evidence="1">Membrane</location>
        <topology evidence="1">Multi-pass membrane protein</topology>
    </subcellularLocation>
</comment>
<feature type="transmembrane region" description="Helical" evidence="7">
    <location>
        <begin position="235"/>
        <end position="252"/>
    </location>
</feature>
<proteinExistence type="inferred from homology"/>
<evidence type="ECO:0000256" key="4">
    <source>
        <dbReference type="ARBA" id="ARBA00022692"/>
    </source>
</evidence>
<organism evidence="8 9">
    <name type="scientific">Aulographum hederae CBS 113979</name>
    <dbReference type="NCBI Taxonomy" id="1176131"/>
    <lineage>
        <taxon>Eukaryota</taxon>
        <taxon>Fungi</taxon>
        <taxon>Dikarya</taxon>
        <taxon>Ascomycota</taxon>
        <taxon>Pezizomycotina</taxon>
        <taxon>Dothideomycetes</taxon>
        <taxon>Pleosporomycetidae</taxon>
        <taxon>Aulographales</taxon>
        <taxon>Aulographaceae</taxon>
    </lineage>
</organism>
<accession>A0A6G1GIS3</accession>
<feature type="transmembrane region" description="Helical" evidence="7">
    <location>
        <begin position="208"/>
        <end position="229"/>
    </location>
</feature>
<evidence type="ECO:0000313" key="8">
    <source>
        <dbReference type="EMBL" id="KAF1980730.1"/>
    </source>
</evidence>
<dbReference type="InterPro" id="IPR011701">
    <property type="entry name" value="MFS"/>
</dbReference>
<dbReference type="OrthoDB" id="10021397at2759"/>
<evidence type="ECO:0000256" key="6">
    <source>
        <dbReference type="ARBA" id="ARBA00023136"/>
    </source>
</evidence>
<keyword evidence="3" id="KW-0813">Transport</keyword>
<evidence type="ECO:0000313" key="9">
    <source>
        <dbReference type="Proteomes" id="UP000800041"/>
    </source>
</evidence>
<dbReference type="SUPFAM" id="SSF103473">
    <property type="entry name" value="MFS general substrate transporter"/>
    <property type="match status" value="1"/>
</dbReference>
<evidence type="ECO:0000256" key="2">
    <source>
        <dbReference type="ARBA" id="ARBA00007520"/>
    </source>
</evidence>
<feature type="transmembrane region" description="Helical" evidence="7">
    <location>
        <begin position="144"/>
        <end position="164"/>
    </location>
</feature>
<comment type="similarity">
    <text evidence="2">Belongs to the major facilitator superfamily. TCR/Tet family.</text>
</comment>